<evidence type="ECO:0000256" key="8">
    <source>
        <dbReference type="RuleBase" id="RU362056"/>
    </source>
</evidence>
<feature type="transmembrane region" description="Helical" evidence="8">
    <location>
        <begin position="228"/>
        <end position="250"/>
    </location>
</feature>
<keyword evidence="3" id="KW-1003">Cell membrane</keyword>
<feature type="compositionally biased region" description="Basic and acidic residues" evidence="9">
    <location>
        <begin position="10"/>
        <end position="23"/>
    </location>
</feature>
<protein>
    <recommendedName>
        <fullName evidence="8">Solute carrier organic anion transporter family member</fullName>
    </recommendedName>
</protein>
<gene>
    <name evidence="12" type="primary">Oatp58Db</name>
</gene>
<evidence type="ECO:0000256" key="1">
    <source>
        <dbReference type="ARBA" id="ARBA00004651"/>
    </source>
</evidence>
<reference evidence="12" key="2">
    <citation type="submission" date="2025-08" db="UniProtKB">
        <authorList>
            <consortium name="RefSeq"/>
        </authorList>
    </citation>
    <scope>IDENTIFICATION</scope>
    <source>
        <strain evidence="12">MV-25-SWS-2005</strain>
        <tissue evidence="12">Whole body</tissue>
    </source>
</reference>
<organism evidence="11 12">
    <name type="scientific">Drosophila pseudoobscura pseudoobscura</name>
    <name type="common">Fruit fly</name>
    <dbReference type="NCBI Taxonomy" id="46245"/>
    <lineage>
        <taxon>Eukaryota</taxon>
        <taxon>Metazoa</taxon>
        <taxon>Ecdysozoa</taxon>
        <taxon>Arthropoda</taxon>
        <taxon>Hexapoda</taxon>
        <taxon>Insecta</taxon>
        <taxon>Pterygota</taxon>
        <taxon>Neoptera</taxon>
        <taxon>Endopterygota</taxon>
        <taxon>Diptera</taxon>
        <taxon>Brachycera</taxon>
        <taxon>Muscomorpha</taxon>
        <taxon>Ephydroidea</taxon>
        <taxon>Drosophilidae</taxon>
        <taxon>Drosophila</taxon>
        <taxon>Sophophora</taxon>
    </lineage>
</organism>
<evidence type="ECO:0000259" key="10">
    <source>
        <dbReference type="Pfam" id="PF07648"/>
    </source>
</evidence>
<dbReference type="AlphaFoldDB" id="A0A6I8VG83"/>
<dbReference type="Proteomes" id="UP000001819">
    <property type="component" value="Chromosome 3"/>
</dbReference>
<feature type="transmembrane region" description="Helical" evidence="8">
    <location>
        <begin position="47"/>
        <end position="66"/>
    </location>
</feature>
<dbReference type="GO" id="GO:0016323">
    <property type="term" value="C:basolateral plasma membrane"/>
    <property type="evidence" value="ECO:0007669"/>
    <property type="project" value="TreeGrafter"/>
</dbReference>
<dbReference type="Pfam" id="PF07648">
    <property type="entry name" value="Kazal_2"/>
    <property type="match status" value="1"/>
</dbReference>
<keyword evidence="8" id="KW-0813">Transport</keyword>
<feature type="transmembrane region" description="Helical" evidence="8">
    <location>
        <begin position="633"/>
        <end position="653"/>
    </location>
</feature>
<keyword evidence="8" id="KW-0406">Ion transport</keyword>
<evidence type="ECO:0000313" key="11">
    <source>
        <dbReference type="Proteomes" id="UP000001819"/>
    </source>
</evidence>
<feature type="transmembrane region" description="Helical" evidence="8">
    <location>
        <begin position="86"/>
        <end position="107"/>
    </location>
</feature>
<dbReference type="FunCoup" id="A0A6I8VG83">
    <property type="interactions" value="39"/>
</dbReference>
<reference evidence="11" key="1">
    <citation type="submission" date="2024-06" db="UniProtKB">
        <authorList>
            <consortium name="RefSeq"/>
        </authorList>
    </citation>
    <scope>NUCLEOTIDE SEQUENCE [LARGE SCALE GENOMIC DNA]</scope>
    <source>
        <strain evidence="11">MV2-25</strain>
    </source>
</reference>
<sequence>MASEETETSEFLKNRRGPEKQEENSDTTCGFWRFKGPTLQRFASENLYMVIYGIAGCFLAIAFSYFNGTLTTLEKRYKIPTKITGIISVGNDISTVFCSAFLAYYAGRGHRPRWIGFGLIILAIFCLLMLSPQLIYGPGEDALKLTREYGESIDHTLNGTKRDEALCQKEKPSCEEDQEPSDFMPIMLFFLAQFVCGIGCTLFYTLGLSYMDDNSKKSKTPAMISWSAFLRMLGPAIGYSLASVCLRLYIDPFKEPLITNKDPRWLGAWWLGWILLTVILLISAFFVGMFPKEMPSARARRIKAGTGVESQLGERSFKDMVQTLKRLAVNKVYIYKTIGSNLYFFGYMPYWIFTPKYIEIQFRQSAAMANMATGTVALGFSAAGILLSGYVVSKFKPSARAMAAWNCVVDYLTVAGIICYIVIGCEPSDRMNSMATLSAGDSCSASCHCDYVHFAPVCSPANETYISPCHAGCSEKLTDDLGRASYSGCKCIPSSLAPNQTFPDEVSVSVSFLSIYGVYFSIFQNQFASDGVCPVDCYDQFLIYLAVMCILKFVGATGRSTDLLLVLRCVPEEDKTIALGIGSMLFSVMSFIPSPIVFGWLLDSYCLVWGKTCSTKGNCWLYDTSSLRYTMNLVSAVLILMGSFWHIAVWYYAKDIKIFDEEELKDNPRKEELTELKEKPIKSDTN</sequence>
<evidence type="ECO:0000313" key="12">
    <source>
        <dbReference type="RefSeq" id="XP_015040495.1"/>
    </source>
</evidence>
<dbReference type="NCBIfam" id="TIGR00805">
    <property type="entry name" value="oat"/>
    <property type="match status" value="1"/>
</dbReference>
<dbReference type="InterPro" id="IPR004156">
    <property type="entry name" value="OATP"/>
</dbReference>
<keyword evidence="4 8" id="KW-0812">Transmembrane</keyword>
<comment type="similarity">
    <text evidence="2 8">Belongs to the organo anion transporter (TC 2.A.60) family.</text>
</comment>
<feature type="transmembrane region" description="Helical" evidence="8">
    <location>
        <begin position="541"/>
        <end position="565"/>
    </location>
</feature>
<name>A0A6I8VG83_DROPS</name>
<evidence type="ECO:0000256" key="6">
    <source>
        <dbReference type="ARBA" id="ARBA00023136"/>
    </source>
</evidence>
<dbReference type="GeneID" id="4805220"/>
<dbReference type="InterPro" id="IPR002350">
    <property type="entry name" value="Kazal_dom"/>
</dbReference>
<dbReference type="Gene3D" id="1.20.1250.20">
    <property type="entry name" value="MFS general substrate transporter like domains"/>
    <property type="match status" value="1"/>
</dbReference>
<keyword evidence="6 8" id="KW-0472">Membrane</keyword>
<evidence type="ECO:0000256" key="9">
    <source>
        <dbReference type="SAM" id="MobiDB-lite"/>
    </source>
</evidence>
<evidence type="ECO:0000256" key="7">
    <source>
        <dbReference type="ARBA" id="ARBA00023157"/>
    </source>
</evidence>
<feature type="transmembrane region" description="Helical" evidence="8">
    <location>
        <begin position="577"/>
        <end position="602"/>
    </location>
</feature>
<dbReference type="InParanoid" id="A0A6I8VG83"/>
<comment type="subcellular location">
    <subcellularLocation>
        <location evidence="1 8">Cell membrane</location>
        <topology evidence="1 8">Multi-pass membrane protein</topology>
    </subcellularLocation>
</comment>
<dbReference type="Pfam" id="PF03137">
    <property type="entry name" value="OATP"/>
    <property type="match status" value="1"/>
</dbReference>
<evidence type="ECO:0000256" key="3">
    <source>
        <dbReference type="ARBA" id="ARBA00022475"/>
    </source>
</evidence>
<dbReference type="Bgee" id="FBgn0077429">
    <property type="expression patterns" value="Expressed in adult organism and 1 other cell type or tissue"/>
</dbReference>
<feature type="transmembrane region" description="Helical" evidence="8">
    <location>
        <begin position="372"/>
        <end position="392"/>
    </location>
</feature>
<evidence type="ECO:0000256" key="4">
    <source>
        <dbReference type="ARBA" id="ARBA00022692"/>
    </source>
</evidence>
<dbReference type="PANTHER" id="PTHR11388:SF76">
    <property type="entry name" value="SOLUTE CARRIER ORGANIC ANION TRANSPORTER FAMILY MEMBER"/>
    <property type="match status" value="1"/>
</dbReference>
<keyword evidence="11" id="KW-1185">Reference proteome</keyword>
<keyword evidence="5 8" id="KW-1133">Transmembrane helix</keyword>
<dbReference type="RefSeq" id="XP_015040495.1">
    <property type="nucleotide sequence ID" value="XM_015185009.2"/>
</dbReference>
<proteinExistence type="inferred from homology"/>
<evidence type="ECO:0000256" key="5">
    <source>
        <dbReference type="ARBA" id="ARBA00022989"/>
    </source>
</evidence>
<feature type="transmembrane region" description="Helical" evidence="8">
    <location>
        <begin position="333"/>
        <end position="352"/>
    </location>
</feature>
<dbReference type="CDD" id="cd17336">
    <property type="entry name" value="MFS_SLCO_OATP"/>
    <property type="match status" value="1"/>
</dbReference>
<dbReference type="SUPFAM" id="SSF103473">
    <property type="entry name" value="MFS general substrate transporter"/>
    <property type="match status" value="2"/>
</dbReference>
<feature type="region of interest" description="Disordered" evidence="9">
    <location>
        <begin position="1"/>
        <end position="27"/>
    </location>
</feature>
<dbReference type="GO" id="GO:0006811">
    <property type="term" value="P:monoatomic ion transport"/>
    <property type="evidence" value="ECO:0007669"/>
    <property type="project" value="UniProtKB-KW"/>
</dbReference>
<accession>A0A6I8VG83</accession>
<evidence type="ECO:0000256" key="2">
    <source>
        <dbReference type="ARBA" id="ARBA00009657"/>
    </source>
</evidence>
<feature type="transmembrane region" description="Helical" evidence="8">
    <location>
        <begin position="404"/>
        <end position="423"/>
    </location>
</feature>
<dbReference type="PANTHER" id="PTHR11388">
    <property type="entry name" value="ORGANIC ANION TRANSPORTER"/>
    <property type="match status" value="1"/>
</dbReference>
<feature type="transmembrane region" description="Helical" evidence="8">
    <location>
        <begin position="186"/>
        <end position="207"/>
    </location>
</feature>
<feature type="domain" description="Kazal-like" evidence="10">
    <location>
        <begin position="445"/>
        <end position="491"/>
    </location>
</feature>
<feature type="transmembrane region" description="Helical" evidence="8">
    <location>
        <begin position="114"/>
        <end position="136"/>
    </location>
</feature>
<dbReference type="GO" id="GO:0043252">
    <property type="term" value="P:sodium-independent organic anion transport"/>
    <property type="evidence" value="ECO:0007669"/>
    <property type="project" value="TreeGrafter"/>
</dbReference>
<dbReference type="GO" id="GO:0015347">
    <property type="term" value="F:sodium-independent organic anion transmembrane transporter activity"/>
    <property type="evidence" value="ECO:0007669"/>
    <property type="project" value="TreeGrafter"/>
</dbReference>
<feature type="transmembrane region" description="Helical" evidence="8">
    <location>
        <begin position="270"/>
        <end position="291"/>
    </location>
</feature>
<dbReference type="InterPro" id="IPR036259">
    <property type="entry name" value="MFS_trans_sf"/>
</dbReference>
<keyword evidence="7" id="KW-1015">Disulfide bond</keyword>